<name>A0A4S2KRJ1_9HYME</name>
<dbReference type="Proteomes" id="UP000310200">
    <property type="component" value="Unassembled WGS sequence"/>
</dbReference>
<evidence type="ECO:0000313" key="2">
    <source>
        <dbReference type="Proteomes" id="UP000310200"/>
    </source>
</evidence>
<proteinExistence type="predicted"/>
<comment type="caution">
    <text evidence="1">The sequence shown here is derived from an EMBL/GenBank/DDBJ whole genome shotgun (WGS) entry which is preliminary data.</text>
</comment>
<evidence type="ECO:0000313" key="1">
    <source>
        <dbReference type="EMBL" id="TGZ52310.1"/>
    </source>
</evidence>
<evidence type="ECO:0008006" key="3">
    <source>
        <dbReference type="Google" id="ProtNLM"/>
    </source>
</evidence>
<gene>
    <name evidence="1" type="ORF">DBV15_11784</name>
</gene>
<dbReference type="EMBL" id="QBLH01001321">
    <property type="protein sequence ID" value="TGZ52310.1"/>
    <property type="molecule type" value="Genomic_DNA"/>
</dbReference>
<sequence>MRPKDIFDTVCRRNPIVAAKLSYRTIRSFFYREQLRHRPETPQTIDEFEMALRNYRPVESIYKGIALSDNGYRAIIFTSEALLDVLAASTEIYMDGTFLVVPRTPPFAQLYTIHIRYMDTGVAVLFVLCENRTMDLYSAIWQKIKKIG</sequence>
<organism evidence="1 2">
    <name type="scientific">Temnothorax longispinosus</name>
    <dbReference type="NCBI Taxonomy" id="300112"/>
    <lineage>
        <taxon>Eukaryota</taxon>
        <taxon>Metazoa</taxon>
        <taxon>Ecdysozoa</taxon>
        <taxon>Arthropoda</taxon>
        <taxon>Hexapoda</taxon>
        <taxon>Insecta</taxon>
        <taxon>Pterygota</taxon>
        <taxon>Neoptera</taxon>
        <taxon>Endopterygota</taxon>
        <taxon>Hymenoptera</taxon>
        <taxon>Apocrita</taxon>
        <taxon>Aculeata</taxon>
        <taxon>Formicoidea</taxon>
        <taxon>Formicidae</taxon>
        <taxon>Myrmicinae</taxon>
        <taxon>Temnothorax</taxon>
    </lineage>
</organism>
<dbReference type="AlphaFoldDB" id="A0A4S2KRJ1"/>
<accession>A0A4S2KRJ1</accession>
<dbReference type="STRING" id="300112.A0A4S2KRJ1"/>
<protein>
    <recommendedName>
        <fullName evidence="3">MULE transposase domain-containing protein</fullName>
    </recommendedName>
</protein>
<keyword evidence="2" id="KW-1185">Reference proteome</keyword>
<reference evidence="1 2" key="1">
    <citation type="journal article" date="2019" name="Philos. Trans. R. Soc. Lond., B, Biol. Sci.">
        <title>Ant behaviour and brain gene expression of defending hosts depend on the ecological success of the intruding social parasite.</title>
        <authorList>
            <person name="Kaur R."/>
            <person name="Stoldt M."/>
            <person name="Jongepier E."/>
            <person name="Feldmeyer B."/>
            <person name="Menzel F."/>
            <person name="Bornberg-Bauer E."/>
            <person name="Foitzik S."/>
        </authorList>
    </citation>
    <scope>NUCLEOTIDE SEQUENCE [LARGE SCALE GENOMIC DNA]</scope>
    <source>
        <tissue evidence="1">Whole body</tissue>
    </source>
</reference>